<evidence type="ECO:0000259" key="3">
    <source>
        <dbReference type="Pfam" id="PF07593"/>
    </source>
</evidence>
<keyword evidence="1" id="KW-0732">Signal</keyword>
<dbReference type="Pfam" id="PF07593">
    <property type="entry name" value="UnbV_ASPIC"/>
    <property type="match status" value="1"/>
</dbReference>
<dbReference type="EMBL" id="LR215729">
    <property type="protein sequence ID" value="VEV97128.1"/>
    <property type="molecule type" value="Genomic_DNA"/>
</dbReference>
<accession>A0A653E3G8</accession>
<dbReference type="AlphaFoldDB" id="A0A653E3G8"/>
<dbReference type="InterPro" id="IPR011519">
    <property type="entry name" value="UnbV_ASPIC"/>
</dbReference>
<evidence type="ECO:0000256" key="2">
    <source>
        <dbReference type="SAM" id="Phobius"/>
    </source>
</evidence>
<dbReference type="PANTHER" id="PTHR16026">
    <property type="entry name" value="CARTILAGE ACIDIC PROTEIN 1"/>
    <property type="match status" value="1"/>
</dbReference>
<dbReference type="SUPFAM" id="SSF69318">
    <property type="entry name" value="Integrin alpha N-terminal domain"/>
    <property type="match status" value="1"/>
</dbReference>
<gene>
    <name evidence="4" type="ORF">PMYSY11_2082</name>
</gene>
<dbReference type="PANTHER" id="PTHR16026:SF0">
    <property type="entry name" value="CARTILAGE ACIDIC PROTEIN 1"/>
    <property type="match status" value="1"/>
</dbReference>
<feature type="domain" description="ASPIC/UnbV" evidence="3">
    <location>
        <begin position="463"/>
        <end position="527"/>
    </location>
</feature>
<sequence length="531" mass="57689">MKKKIGIPLVVVAAAGLGAYYWFYQQSEETIKSSPVELTGPAFKPVDVGFTPHWDNETSQFFSGAAVIDIDGDGKSELFISSGKGHQDGLLRYVDGHLVDVAAEAGLTGDLAGKQASYGALSFDLDNDADTDLLVTRQDGLYALINTDGKFATRKLDITLPADSIPLSTTIADIDKDGQFDLYVSLFVAPDKFSSSVFNDPEHAKHNLMLHNIGNMAFEDVTEKTGTQGMQNTFHSSFVDLNNDGLQDLVLANNTGRVEIFKNNGDLTFESIAIDSGLGYWMGIGIGDIDADGDQDLFLSNIGTSISNKLARGDLRDDQELNLDWLLLENEGDFKFHDVLKDKALDGYGFAWGGVFGDLDLDGKLDLMVAQSYIKWPPHQLNKLPGKAFVQVGEGNTAGFYQNDELEVGDPYYGQSPVIYDIDSDGRPDLFWLNMGQKPKAYLNTGKASYIKLTFADNLALAGANVTVISKAGRSYTQQLNTQAGLLTDQSNSLFFGLGDDKSPVSVEVVLANGERRTVENIAADSTTIIR</sequence>
<proteinExistence type="predicted"/>
<reference evidence="4" key="1">
    <citation type="submission" date="2019-02" db="EMBL/GenBank/DDBJ databases">
        <authorList>
            <consortium name="Genoscope - CEA"/>
            <person name="William W."/>
        </authorList>
    </citation>
    <scope>NUCLEOTIDE SEQUENCE [LARGE SCALE GENOMIC DNA]</scope>
    <source>
        <strain evidence="4">YSy11</strain>
    </source>
</reference>
<feature type="transmembrane region" description="Helical" evidence="2">
    <location>
        <begin position="7"/>
        <end position="24"/>
    </location>
</feature>
<dbReference type="InterPro" id="IPR027039">
    <property type="entry name" value="Crtac1"/>
</dbReference>
<dbReference type="InterPro" id="IPR028994">
    <property type="entry name" value="Integrin_alpha_N"/>
</dbReference>
<evidence type="ECO:0000256" key="1">
    <source>
        <dbReference type="ARBA" id="ARBA00022729"/>
    </source>
</evidence>
<dbReference type="Gene3D" id="2.130.10.130">
    <property type="entry name" value="Integrin alpha, N-terminal"/>
    <property type="match status" value="2"/>
</dbReference>
<keyword evidence="2" id="KW-1133">Transmembrane helix</keyword>
<keyword evidence="2" id="KW-0812">Transmembrane</keyword>
<protein>
    <recommendedName>
        <fullName evidence="3">ASPIC/UnbV domain-containing protein</fullName>
    </recommendedName>
</protein>
<organism evidence="4">
    <name type="scientific">Pseudomonas marincola</name>
    <dbReference type="NCBI Taxonomy" id="437900"/>
    <lineage>
        <taxon>Bacteria</taxon>
        <taxon>Pseudomonadati</taxon>
        <taxon>Pseudomonadota</taxon>
        <taxon>Gammaproteobacteria</taxon>
        <taxon>Pseudomonadales</taxon>
        <taxon>Pseudomonadaceae</taxon>
        <taxon>Pseudomonas</taxon>
    </lineage>
</organism>
<dbReference type="InterPro" id="IPR013517">
    <property type="entry name" value="FG-GAP"/>
</dbReference>
<evidence type="ECO:0000313" key="4">
    <source>
        <dbReference type="EMBL" id="VEV97128.1"/>
    </source>
</evidence>
<name>A0A653E3G8_9PSED</name>
<dbReference type="RefSeq" id="WP_172970653.1">
    <property type="nucleotide sequence ID" value="NZ_LR215729.2"/>
</dbReference>
<dbReference type="Pfam" id="PF13517">
    <property type="entry name" value="FG-GAP_3"/>
    <property type="match status" value="2"/>
</dbReference>
<keyword evidence="2" id="KW-0472">Membrane</keyword>